<proteinExistence type="predicted"/>
<evidence type="ECO:0000256" key="1">
    <source>
        <dbReference type="SAM" id="MobiDB-lite"/>
    </source>
</evidence>
<keyword evidence="3" id="KW-1185">Reference proteome</keyword>
<reference evidence="2 3" key="1">
    <citation type="submission" date="2023-01" db="EMBL/GenBank/DDBJ databases">
        <title>Novel species of the genus Asticcacaulis isolated from rivers.</title>
        <authorList>
            <person name="Lu H."/>
        </authorList>
    </citation>
    <scope>NUCLEOTIDE SEQUENCE [LARGE SCALE GENOMIC DNA]</scope>
    <source>
        <strain evidence="2 3">BYS171W</strain>
    </source>
</reference>
<dbReference type="EMBL" id="JAQQKX010000009">
    <property type="protein sequence ID" value="MDC7684052.1"/>
    <property type="molecule type" value="Genomic_DNA"/>
</dbReference>
<organism evidence="2 3">
    <name type="scientific">Asticcacaulis aquaticus</name>
    <dbReference type="NCBI Taxonomy" id="2984212"/>
    <lineage>
        <taxon>Bacteria</taxon>
        <taxon>Pseudomonadati</taxon>
        <taxon>Pseudomonadota</taxon>
        <taxon>Alphaproteobacteria</taxon>
        <taxon>Caulobacterales</taxon>
        <taxon>Caulobacteraceae</taxon>
        <taxon>Asticcacaulis</taxon>
    </lineage>
</organism>
<dbReference type="RefSeq" id="WP_272748504.1">
    <property type="nucleotide sequence ID" value="NZ_JAQQKX010000009.1"/>
</dbReference>
<feature type="region of interest" description="Disordered" evidence="1">
    <location>
        <begin position="1"/>
        <end position="34"/>
    </location>
</feature>
<evidence type="ECO:0000313" key="3">
    <source>
        <dbReference type="Proteomes" id="UP001214854"/>
    </source>
</evidence>
<accession>A0ABT5HVV3</accession>
<dbReference type="Proteomes" id="UP001214854">
    <property type="component" value="Unassembled WGS sequence"/>
</dbReference>
<comment type="caution">
    <text evidence="2">The sequence shown here is derived from an EMBL/GenBank/DDBJ whole genome shotgun (WGS) entry which is preliminary data.</text>
</comment>
<evidence type="ECO:0000313" key="2">
    <source>
        <dbReference type="EMBL" id="MDC7684052.1"/>
    </source>
</evidence>
<name>A0ABT5HVV3_9CAUL</name>
<sequence length="76" mass="8233">MVMSFGFLNNRLDEKKGGGKKRGKAQEEGRGQGGLHLNIPLRLLVSGGVCAAGESDMPEGRDGFKLNERHELVLII</sequence>
<protein>
    <submittedName>
        <fullName evidence="2">Uncharacterized protein</fullName>
    </submittedName>
</protein>
<gene>
    <name evidence="2" type="ORF">PQU92_12250</name>
</gene>